<gene>
    <name evidence="4" type="ORF">FSB_LOCUS17320</name>
</gene>
<accession>A0A2N9FQF9</accession>
<feature type="compositionally biased region" description="Polar residues" evidence="2">
    <location>
        <begin position="421"/>
        <end position="439"/>
    </location>
</feature>
<keyword evidence="1" id="KW-0479">Metal-binding</keyword>
<dbReference type="PROSITE" id="PS50158">
    <property type="entry name" value="ZF_CCHC"/>
    <property type="match status" value="1"/>
</dbReference>
<dbReference type="EMBL" id="OIVN01001068">
    <property type="protein sequence ID" value="SPC89438.1"/>
    <property type="molecule type" value="Genomic_DNA"/>
</dbReference>
<evidence type="ECO:0000259" key="3">
    <source>
        <dbReference type="PROSITE" id="PS50158"/>
    </source>
</evidence>
<keyword evidence="1" id="KW-0863">Zinc-finger</keyword>
<dbReference type="SUPFAM" id="SSF56219">
    <property type="entry name" value="DNase I-like"/>
    <property type="match status" value="1"/>
</dbReference>
<feature type="domain" description="CCHC-type" evidence="3">
    <location>
        <begin position="205"/>
        <end position="220"/>
    </location>
</feature>
<sequence length="784" mass="88716">MEEDEIISSNEEEDEEPPKEGEVVIKFTRELKHRIRAPWSTSLIVKVFGRSVGYVFLVNKLKIMWNFAGNFSCVDLGLGFFLIRFDSQSGFEDVLKRGPWFIGEHFLSLRLWVPNFRASEASVKTVAIWVRLPELPVEYYHKDSLLHIGSGLGPVLRVDFNTAAGTRGRFARICVQIDLDKPLARTVRVGKTRLAVIYEGIGLLCFHCGWIGHRSELCPSRVLEAEEIPPDTADSRAEEEDKMKSFGPWMLVSRRKRQTKMAVPAVPRDDPIVNAAVSRDDPIVSAAPDRATTFSAVKGHDNTTHSDLGINRRVAGAVAGPSDMKRNDKSYQHGFGANRRVARAADGQRHTKSHQQFRYSYLDKGKSKRVSGPGQHYSNGPFKTNTLPGEQNLNFEYPEPILTPAEPVFVFNIPNPNVNSLQSQPSNQNTHTKNNPISFTSSTTTVRPPVLPSPSVLNSLNPKVVMTSTQWGVFSLFKASPSWRIRLGGQSIRFDEDVIELIRKDPLQVWGWYDAEIAQAWTEIAPAVQEEDPPLLTDMVWLQEISPFWNFLTDIPRIDGIHCPLRIRCQPLRELRFVQFLEEVYCATLPEFEERKVMLSTPIHFNWPGNRNALKLAQIAKCVPLSNLWIRCSELRGKGFLEYQFTLTVIRNNMWEMWPEKAWNSLEAEGTLFPPNNPPFMSSSEIGVNILTWNCRGVLNPCFRKALLDTLQINNPEILILTETRLGGDRAAELARSFPFDGFLCTNTIGFAGGIWILWKTEAVEVGHLCYTEQEIHASVKGFQ</sequence>
<dbReference type="Gene3D" id="3.60.10.10">
    <property type="entry name" value="Endonuclease/exonuclease/phosphatase"/>
    <property type="match status" value="1"/>
</dbReference>
<evidence type="ECO:0000313" key="4">
    <source>
        <dbReference type="EMBL" id="SPC89438.1"/>
    </source>
</evidence>
<dbReference type="InterPro" id="IPR040256">
    <property type="entry name" value="At4g02000-like"/>
</dbReference>
<dbReference type="InterPro" id="IPR025558">
    <property type="entry name" value="DUF4283"/>
</dbReference>
<protein>
    <recommendedName>
        <fullName evidence="3">CCHC-type domain-containing protein</fullName>
    </recommendedName>
</protein>
<proteinExistence type="predicted"/>
<dbReference type="GO" id="GO:0003676">
    <property type="term" value="F:nucleic acid binding"/>
    <property type="evidence" value="ECO:0007669"/>
    <property type="project" value="InterPro"/>
</dbReference>
<feature type="compositionally biased region" description="Acidic residues" evidence="2">
    <location>
        <begin position="1"/>
        <end position="17"/>
    </location>
</feature>
<keyword evidence="1" id="KW-0862">Zinc</keyword>
<dbReference type="AlphaFoldDB" id="A0A2N9FQF9"/>
<evidence type="ECO:0000256" key="2">
    <source>
        <dbReference type="SAM" id="MobiDB-lite"/>
    </source>
</evidence>
<evidence type="ECO:0000256" key="1">
    <source>
        <dbReference type="PROSITE-ProRule" id="PRU00047"/>
    </source>
</evidence>
<dbReference type="Pfam" id="PF14111">
    <property type="entry name" value="DUF4283"/>
    <property type="match status" value="1"/>
</dbReference>
<name>A0A2N9FQF9_FAGSY</name>
<organism evidence="4">
    <name type="scientific">Fagus sylvatica</name>
    <name type="common">Beechnut</name>
    <dbReference type="NCBI Taxonomy" id="28930"/>
    <lineage>
        <taxon>Eukaryota</taxon>
        <taxon>Viridiplantae</taxon>
        <taxon>Streptophyta</taxon>
        <taxon>Embryophyta</taxon>
        <taxon>Tracheophyta</taxon>
        <taxon>Spermatophyta</taxon>
        <taxon>Magnoliopsida</taxon>
        <taxon>eudicotyledons</taxon>
        <taxon>Gunneridae</taxon>
        <taxon>Pentapetalae</taxon>
        <taxon>rosids</taxon>
        <taxon>fabids</taxon>
        <taxon>Fagales</taxon>
        <taxon>Fagaceae</taxon>
        <taxon>Fagus</taxon>
    </lineage>
</organism>
<feature type="region of interest" description="Disordered" evidence="2">
    <location>
        <begin position="1"/>
        <end position="20"/>
    </location>
</feature>
<dbReference type="InterPro" id="IPR036691">
    <property type="entry name" value="Endo/exonu/phosph_ase_sf"/>
</dbReference>
<reference evidence="4" key="1">
    <citation type="submission" date="2018-02" db="EMBL/GenBank/DDBJ databases">
        <authorList>
            <person name="Cohen D.B."/>
            <person name="Kent A.D."/>
        </authorList>
    </citation>
    <scope>NUCLEOTIDE SEQUENCE</scope>
</reference>
<dbReference type="GO" id="GO:0008270">
    <property type="term" value="F:zinc ion binding"/>
    <property type="evidence" value="ECO:0007669"/>
    <property type="project" value="UniProtKB-KW"/>
</dbReference>
<dbReference type="PANTHER" id="PTHR31286">
    <property type="entry name" value="GLYCINE-RICH CELL WALL STRUCTURAL PROTEIN 1.8-LIKE"/>
    <property type="match status" value="1"/>
</dbReference>
<dbReference type="InterPro" id="IPR001878">
    <property type="entry name" value="Znf_CCHC"/>
</dbReference>
<feature type="region of interest" description="Disordered" evidence="2">
    <location>
        <begin position="421"/>
        <end position="446"/>
    </location>
</feature>
<dbReference type="PANTHER" id="PTHR31286:SF99">
    <property type="entry name" value="DUF4283 DOMAIN-CONTAINING PROTEIN"/>
    <property type="match status" value="1"/>
</dbReference>